<protein>
    <submittedName>
        <fullName evidence="1">Unannotated protein</fullName>
    </submittedName>
</protein>
<organism evidence="1">
    <name type="scientific">freshwater metagenome</name>
    <dbReference type="NCBI Taxonomy" id="449393"/>
    <lineage>
        <taxon>unclassified sequences</taxon>
        <taxon>metagenomes</taxon>
        <taxon>ecological metagenomes</taxon>
    </lineage>
</organism>
<gene>
    <name evidence="1" type="ORF">UFOPK3967_02867</name>
</gene>
<name>A0A6J7QY82_9ZZZZ</name>
<evidence type="ECO:0000313" key="1">
    <source>
        <dbReference type="EMBL" id="CAB5022788.1"/>
    </source>
</evidence>
<accession>A0A6J7QY82</accession>
<sequence>MITASNNGEPPLGASRLIASVSVVRSVVSGTTRWATPLALTMAKCSPGFMPATKSSAAALIWGKRVALVDELSTTSTLSVSYVGPAGFTP</sequence>
<dbReference type="AlphaFoldDB" id="A0A6J7QY82"/>
<dbReference type="EMBL" id="CAFBOS010000258">
    <property type="protein sequence ID" value="CAB5022788.1"/>
    <property type="molecule type" value="Genomic_DNA"/>
</dbReference>
<proteinExistence type="predicted"/>
<reference evidence="1" key="1">
    <citation type="submission" date="2020-05" db="EMBL/GenBank/DDBJ databases">
        <authorList>
            <person name="Chiriac C."/>
            <person name="Salcher M."/>
            <person name="Ghai R."/>
            <person name="Kavagutti S V."/>
        </authorList>
    </citation>
    <scope>NUCLEOTIDE SEQUENCE</scope>
</reference>